<evidence type="ECO:0000313" key="1">
    <source>
        <dbReference type="EMBL" id="JAD96456.1"/>
    </source>
</evidence>
<name>A0A0A9E8R9_ARUDO</name>
<dbReference type="EMBL" id="GBRH01201439">
    <property type="protein sequence ID" value="JAD96456.1"/>
    <property type="molecule type" value="Transcribed_RNA"/>
</dbReference>
<sequence>MFSAALGGATRLWNLQLYSWALRALRSRNPCALLLCGHCTLPHVYTRVLLFSISSGSTAAGALLFWRNSTSVASSFISGAGMRNLLPVASMVRSASAAASPESGFWFPASSPSTPSTSYSPELALSESAPAAEDGGGRAPGCILR</sequence>
<reference evidence="1" key="1">
    <citation type="submission" date="2014-09" db="EMBL/GenBank/DDBJ databases">
        <authorList>
            <person name="Magalhaes I.L.F."/>
            <person name="Oliveira U."/>
            <person name="Santos F.R."/>
            <person name="Vidigal T.H.D.A."/>
            <person name="Brescovit A.D."/>
            <person name="Santos A.J."/>
        </authorList>
    </citation>
    <scope>NUCLEOTIDE SEQUENCE</scope>
    <source>
        <tissue evidence="1">Shoot tissue taken approximately 20 cm above the soil surface</tissue>
    </source>
</reference>
<proteinExistence type="predicted"/>
<dbReference type="AlphaFoldDB" id="A0A0A9E8R9"/>
<accession>A0A0A9E8R9</accession>
<reference evidence="1" key="2">
    <citation type="journal article" date="2015" name="Data Brief">
        <title>Shoot transcriptome of the giant reed, Arundo donax.</title>
        <authorList>
            <person name="Barrero R.A."/>
            <person name="Guerrero F.D."/>
            <person name="Moolhuijzen P."/>
            <person name="Goolsby J.A."/>
            <person name="Tidwell J."/>
            <person name="Bellgard S.E."/>
            <person name="Bellgard M.I."/>
        </authorList>
    </citation>
    <scope>NUCLEOTIDE SEQUENCE</scope>
    <source>
        <tissue evidence="1">Shoot tissue taken approximately 20 cm above the soil surface</tissue>
    </source>
</reference>
<organism evidence="1">
    <name type="scientific">Arundo donax</name>
    <name type="common">Giant reed</name>
    <name type="synonym">Donax arundinaceus</name>
    <dbReference type="NCBI Taxonomy" id="35708"/>
    <lineage>
        <taxon>Eukaryota</taxon>
        <taxon>Viridiplantae</taxon>
        <taxon>Streptophyta</taxon>
        <taxon>Embryophyta</taxon>
        <taxon>Tracheophyta</taxon>
        <taxon>Spermatophyta</taxon>
        <taxon>Magnoliopsida</taxon>
        <taxon>Liliopsida</taxon>
        <taxon>Poales</taxon>
        <taxon>Poaceae</taxon>
        <taxon>PACMAD clade</taxon>
        <taxon>Arundinoideae</taxon>
        <taxon>Arundineae</taxon>
        <taxon>Arundo</taxon>
    </lineage>
</organism>
<protein>
    <submittedName>
        <fullName evidence="1">Uncharacterized protein</fullName>
    </submittedName>
</protein>